<dbReference type="EC" id="2.7.13.3" evidence="2"/>
<dbReference type="NCBIfam" id="TIGR00229">
    <property type="entry name" value="sensory_box"/>
    <property type="match status" value="1"/>
</dbReference>
<feature type="coiled-coil region" evidence="6">
    <location>
        <begin position="140"/>
        <end position="167"/>
    </location>
</feature>
<comment type="catalytic activity">
    <reaction evidence="1">
        <text>ATP + protein L-histidine = ADP + protein N-phospho-L-histidine.</text>
        <dbReference type="EC" id="2.7.13.3"/>
    </reaction>
</comment>
<dbReference type="SMART" id="SM00387">
    <property type="entry name" value="HATPase_c"/>
    <property type="match status" value="1"/>
</dbReference>
<dbReference type="SMART" id="SM00086">
    <property type="entry name" value="PAC"/>
    <property type="match status" value="1"/>
</dbReference>
<dbReference type="CDD" id="cd00082">
    <property type="entry name" value="HisKA"/>
    <property type="match status" value="1"/>
</dbReference>
<evidence type="ECO:0000256" key="7">
    <source>
        <dbReference type="SAM" id="MobiDB-lite"/>
    </source>
</evidence>
<evidence type="ECO:0000259" key="10">
    <source>
        <dbReference type="PROSITE" id="PS50113"/>
    </source>
</evidence>
<evidence type="ECO:0000259" key="8">
    <source>
        <dbReference type="PROSITE" id="PS50109"/>
    </source>
</evidence>
<dbReference type="InterPro" id="IPR005467">
    <property type="entry name" value="His_kinase_dom"/>
</dbReference>
<proteinExistence type="predicted"/>
<dbReference type="PANTHER" id="PTHR43304">
    <property type="entry name" value="PHYTOCHROME-LIKE PROTEIN CPH1"/>
    <property type="match status" value="1"/>
</dbReference>
<evidence type="ECO:0000256" key="1">
    <source>
        <dbReference type="ARBA" id="ARBA00000085"/>
    </source>
</evidence>
<name>A0A085WJT3_9BACT</name>
<dbReference type="SMART" id="SM00388">
    <property type="entry name" value="HisKA"/>
    <property type="match status" value="1"/>
</dbReference>
<reference evidence="11 12" key="1">
    <citation type="submission" date="2014-04" db="EMBL/GenBank/DDBJ databases">
        <title>Genome assembly of Hyalangium minutum DSM 14724.</title>
        <authorList>
            <person name="Sharma G."/>
            <person name="Subramanian S."/>
        </authorList>
    </citation>
    <scope>NUCLEOTIDE SEQUENCE [LARGE SCALE GENOMIC DNA]</scope>
    <source>
        <strain evidence="11 12">DSM 14724</strain>
    </source>
</reference>
<feature type="compositionally biased region" description="Low complexity" evidence="7">
    <location>
        <begin position="513"/>
        <end position="526"/>
    </location>
</feature>
<dbReference type="PATRIC" id="fig|394096.3.peg.3226"/>
<keyword evidence="3" id="KW-0597">Phosphoprotein</keyword>
<keyword evidence="12" id="KW-1185">Reference proteome</keyword>
<feature type="domain" description="PAS" evidence="9">
    <location>
        <begin position="157"/>
        <end position="229"/>
    </location>
</feature>
<feature type="domain" description="PAC" evidence="10">
    <location>
        <begin position="233"/>
        <end position="285"/>
    </location>
</feature>
<dbReference type="InterPro" id="IPR003661">
    <property type="entry name" value="HisK_dim/P_dom"/>
</dbReference>
<dbReference type="PROSITE" id="PS50113">
    <property type="entry name" value="PAC"/>
    <property type="match status" value="1"/>
</dbReference>
<dbReference type="Pfam" id="PF00512">
    <property type="entry name" value="HisKA"/>
    <property type="match status" value="1"/>
</dbReference>
<sequence length="534" mass="60047">MTPCDPTSGGLAQLLEARSEDIARRWEEQARKRPSAARLPRAELLDSLPEFLVAVIAALRGSPAPDRPRGASLEALAETHGAQRFRLGFDPSEVVREYALLRFIIFNVLDEDHWPLEPQALNRLLDALATAIESSLRRYTQEHLSERKRAEEKLRQSETRYRLATMATQDLVWDWNIMTGQVDWSDSLSRLTGHPASGVDTSIGWWEEHIHPEDRQRVVSGLQAALEGGDAHWMDEYRFLRGDGAYMLVRDRAYVARDAEGRALRMVGALQDITELKRTEQEERRRADIEQHLIGIVSHDLRNPINAISMAAMLLLKQGGQDERGRRTLERILCSADRAARMLEDLLDFTQVRFQGSLPVKLRPLDLHELTRQAVEEVQLAHPHRQLLLEQRGEGRGEWDGDRLSQLITNLVRNALAYGSEHCAVQVRTFGLPDEVRLSVHNEGEPIPPELMDQLFQPLKRGDGPGCHGKHSLGLGLFIVKHIVEAHGGSISVDSTRESGTTFTVSLPRHPLPAARRSTPAAQRTPPAAPPPHH</sequence>
<dbReference type="Gene3D" id="3.30.450.20">
    <property type="entry name" value="PAS domain"/>
    <property type="match status" value="1"/>
</dbReference>
<feature type="compositionally biased region" description="Polar residues" evidence="7">
    <location>
        <begin position="493"/>
        <end position="505"/>
    </location>
</feature>
<dbReference type="InterPro" id="IPR001610">
    <property type="entry name" value="PAC"/>
</dbReference>
<dbReference type="PROSITE" id="PS50109">
    <property type="entry name" value="HIS_KIN"/>
    <property type="match status" value="1"/>
</dbReference>
<evidence type="ECO:0000256" key="2">
    <source>
        <dbReference type="ARBA" id="ARBA00012438"/>
    </source>
</evidence>
<dbReference type="Pfam" id="PF02518">
    <property type="entry name" value="HATPase_c"/>
    <property type="match status" value="1"/>
</dbReference>
<dbReference type="InterPro" id="IPR036890">
    <property type="entry name" value="HATPase_C_sf"/>
</dbReference>
<dbReference type="InterPro" id="IPR035965">
    <property type="entry name" value="PAS-like_dom_sf"/>
</dbReference>
<evidence type="ECO:0000259" key="9">
    <source>
        <dbReference type="PROSITE" id="PS50112"/>
    </source>
</evidence>
<evidence type="ECO:0000256" key="5">
    <source>
        <dbReference type="ARBA" id="ARBA00022777"/>
    </source>
</evidence>
<keyword evidence="6" id="KW-0175">Coiled coil</keyword>
<dbReference type="Proteomes" id="UP000028725">
    <property type="component" value="Unassembled WGS sequence"/>
</dbReference>
<keyword evidence="4" id="KW-0808">Transferase</keyword>
<feature type="domain" description="Histidine kinase" evidence="8">
    <location>
        <begin position="296"/>
        <end position="511"/>
    </location>
</feature>
<dbReference type="SUPFAM" id="SSF55874">
    <property type="entry name" value="ATPase domain of HSP90 chaperone/DNA topoisomerase II/histidine kinase"/>
    <property type="match status" value="1"/>
</dbReference>
<protein>
    <recommendedName>
        <fullName evidence="2">histidine kinase</fullName>
        <ecNumber evidence="2">2.7.13.3</ecNumber>
    </recommendedName>
</protein>
<dbReference type="InterPro" id="IPR000014">
    <property type="entry name" value="PAS"/>
</dbReference>
<dbReference type="Pfam" id="PF08447">
    <property type="entry name" value="PAS_3"/>
    <property type="match status" value="1"/>
</dbReference>
<dbReference type="InterPro" id="IPR025751">
    <property type="entry name" value="RsbRD_N_dom"/>
</dbReference>
<dbReference type="Pfam" id="PF14361">
    <property type="entry name" value="RsbRD_N"/>
    <property type="match status" value="1"/>
</dbReference>
<dbReference type="CDD" id="cd00075">
    <property type="entry name" value="HATPase"/>
    <property type="match status" value="1"/>
</dbReference>
<comment type="caution">
    <text evidence="11">The sequence shown here is derived from an EMBL/GenBank/DDBJ whole genome shotgun (WGS) entry which is preliminary data.</text>
</comment>
<dbReference type="PANTHER" id="PTHR43304:SF1">
    <property type="entry name" value="PAC DOMAIN-CONTAINING PROTEIN"/>
    <property type="match status" value="1"/>
</dbReference>
<accession>A0A085WJT3</accession>
<dbReference type="CDD" id="cd00130">
    <property type="entry name" value="PAS"/>
    <property type="match status" value="1"/>
</dbReference>
<organism evidence="11 12">
    <name type="scientific">Hyalangium minutum</name>
    <dbReference type="NCBI Taxonomy" id="394096"/>
    <lineage>
        <taxon>Bacteria</taxon>
        <taxon>Pseudomonadati</taxon>
        <taxon>Myxococcota</taxon>
        <taxon>Myxococcia</taxon>
        <taxon>Myxococcales</taxon>
        <taxon>Cystobacterineae</taxon>
        <taxon>Archangiaceae</taxon>
        <taxon>Hyalangium</taxon>
    </lineage>
</organism>
<dbReference type="EMBL" id="JMCB01000006">
    <property type="protein sequence ID" value="KFE67946.1"/>
    <property type="molecule type" value="Genomic_DNA"/>
</dbReference>
<evidence type="ECO:0000313" key="12">
    <source>
        <dbReference type="Proteomes" id="UP000028725"/>
    </source>
</evidence>
<dbReference type="Gene3D" id="1.10.287.130">
    <property type="match status" value="1"/>
</dbReference>
<dbReference type="AlphaFoldDB" id="A0A085WJT3"/>
<dbReference type="PROSITE" id="PS50112">
    <property type="entry name" value="PAS"/>
    <property type="match status" value="1"/>
</dbReference>
<dbReference type="InterPro" id="IPR004358">
    <property type="entry name" value="Sig_transdc_His_kin-like_C"/>
</dbReference>
<evidence type="ECO:0000313" key="11">
    <source>
        <dbReference type="EMBL" id="KFE67946.1"/>
    </source>
</evidence>
<dbReference type="GO" id="GO:0000155">
    <property type="term" value="F:phosphorelay sensor kinase activity"/>
    <property type="evidence" value="ECO:0007669"/>
    <property type="project" value="InterPro"/>
</dbReference>
<dbReference type="InterPro" id="IPR052162">
    <property type="entry name" value="Sensor_kinase/Photoreceptor"/>
</dbReference>
<dbReference type="SUPFAM" id="SSF55785">
    <property type="entry name" value="PYP-like sensor domain (PAS domain)"/>
    <property type="match status" value="1"/>
</dbReference>
<feature type="region of interest" description="Disordered" evidence="7">
    <location>
        <begin position="493"/>
        <end position="534"/>
    </location>
</feature>
<dbReference type="Gene3D" id="3.30.565.10">
    <property type="entry name" value="Histidine kinase-like ATPase, C-terminal domain"/>
    <property type="match status" value="1"/>
</dbReference>
<gene>
    <name evidence="11" type="ORF">DB31_7183</name>
</gene>
<evidence type="ECO:0000256" key="6">
    <source>
        <dbReference type="SAM" id="Coils"/>
    </source>
</evidence>
<evidence type="ECO:0000256" key="3">
    <source>
        <dbReference type="ARBA" id="ARBA00022553"/>
    </source>
</evidence>
<dbReference type="RefSeq" id="WP_044188314.1">
    <property type="nucleotide sequence ID" value="NZ_JMCB01000006.1"/>
</dbReference>
<dbReference type="InterPro" id="IPR000700">
    <property type="entry name" value="PAS-assoc_C"/>
</dbReference>
<dbReference type="PRINTS" id="PR00344">
    <property type="entry name" value="BCTRLSENSOR"/>
</dbReference>
<dbReference type="STRING" id="394096.DB31_7183"/>
<dbReference type="InterPro" id="IPR013655">
    <property type="entry name" value="PAS_fold_3"/>
</dbReference>
<dbReference type="SUPFAM" id="SSF47384">
    <property type="entry name" value="Homodimeric domain of signal transducing histidine kinase"/>
    <property type="match status" value="1"/>
</dbReference>
<dbReference type="OrthoDB" id="9787818at2"/>
<evidence type="ECO:0000256" key="4">
    <source>
        <dbReference type="ARBA" id="ARBA00022679"/>
    </source>
</evidence>
<keyword evidence="5" id="KW-0418">Kinase</keyword>
<dbReference type="InterPro" id="IPR036097">
    <property type="entry name" value="HisK_dim/P_sf"/>
</dbReference>
<dbReference type="InterPro" id="IPR003594">
    <property type="entry name" value="HATPase_dom"/>
</dbReference>